<keyword evidence="1" id="KW-1133">Transmembrane helix</keyword>
<evidence type="ECO:0000313" key="4">
    <source>
        <dbReference type="Proteomes" id="UP000781710"/>
    </source>
</evidence>
<keyword evidence="1" id="KW-0812">Transmembrane</keyword>
<name>A0ABQ6ZDE2_9GAMM</name>
<organism evidence="3 4">
    <name type="scientific">Pseudoxanthomonas japonensis</name>
    <dbReference type="NCBI Taxonomy" id="69284"/>
    <lineage>
        <taxon>Bacteria</taxon>
        <taxon>Pseudomonadati</taxon>
        <taxon>Pseudomonadota</taxon>
        <taxon>Gammaproteobacteria</taxon>
        <taxon>Lysobacterales</taxon>
        <taxon>Lysobacteraceae</taxon>
        <taxon>Pseudoxanthomonas</taxon>
    </lineage>
</organism>
<dbReference type="Pfam" id="PF14258">
    <property type="entry name" value="DUF4350"/>
    <property type="match status" value="1"/>
</dbReference>
<evidence type="ECO:0000256" key="1">
    <source>
        <dbReference type="SAM" id="Phobius"/>
    </source>
</evidence>
<keyword evidence="1" id="KW-0472">Membrane</keyword>
<feature type="transmembrane region" description="Helical" evidence="1">
    <location>
        <begin position="259"/>
        <end position="280"/>
    </location>
</feature>
<reference evidence="3 4" key="1">
    <citation type="submission" date="2017-10" db="EMBL/GenBank/DDBJ databases">
        <title>Whole genome sequencing of members of genus Pseudoxanthomonas.</title>
        <authorList>
            <person name="Kumar S."/>
            <person name="Bansal K."/>
            <person name="Kaur A."/>
            <person name="Patil P."/>
            <person name="Sharma S."/>
            <person name="Patil P.B."/>
        </authorList>
    </citation>
    <scope>NUCLEOTIDE SEQUENCE [LARGE SCALE GENOMIC DNA]</scope>
    <source>
        <strain evidence="3 4">DSM 17109</strain>
    </source>
</reference>
<comment type="caution">
    <text evidence="3">The sequence shown here is derived from an EMBL/GenBank/DDBJ whole genome shotgun (WGS) entry which is preliminary data.</text>
</comment>
<dbReference type="InterPro" id="IPR025646">
    <property type="entry name" value="DUF4350"/>
</dbReference>
<protein>
    <recommendedName>
        <fullName evidence="2">DUF4350 domain-containing protein</fullName>
    </recommendedName>
</protein>
<dbReference type="InterPro" id="IPR029062">
    <property type="entry name" value="Class_I_gatase-like"/>
</dbReference>
<dbReference type="EMBL" id="PDWW01000030">
    <property type="protein sequence ID" value="KAF1723284.1"/>
    <property type="molecule type" value="Genomic_DNA"/>
</dbReference>
<sequence>MAGATLVVVLLLATLVGLWFRHTFHRVEKTVYLPPTGEAAYNPLYALAKTLEADGVKVDVRQRLMLDDHPMASRDTLLLFNDPRVLSPSDAERLLAWVEEGGHLLIRTPAYSPGDATTGPDAPQAAMLDQVSAWLVDETPSCEDFQVEGEGHHVEFCRGRRFAFDDTVPELAWGDLKHGYVYARVAAGEGHVDILADFDFLTNTAARGFMQEALDTPPDGGLRDGPHRALARQVLAPNYRQGTMHLVYAAEMPSLWRTLYLQGWMVWAPLLLALAAWLWMRMQRFGPPVPSPAGERRSLLEHVRASGEHLYRYGRGVMLYSAVRQAFLARLRRRDPVAAALSGEPQVAAIAERTGQPADRIRTALNVPASHDRQAFRDRIALLIQLRNRL</sequence>
<feature type="domain" description="DUF4350" evidence="2">
    <location>
        <begin position="40"/>
        <end position="205"/>
    </location>
</feature>
<accession>A0ABQ6ZDE2</accession>
<evidence type="ECO:0000259" key="2">
    <source>
        <dbReference type="Pfam" id="PF14258"/>
    </source>
</evidence>
<proteinExistence type="predicted"/>
<dbReference type="Gene3D" id="3.40.50.880">
    <property type="match status" value="1"/>
</dbReference>
<dbReference type="Proteomes" id="UP000781710">
    <property type="component" value="Unassembled WGS sequence"/>
</dbReference>
<gene>
    <name evidence="3" type="ORF">CSC78_16575</name>
</gene>
<evidence type="ECO:0000313" key="3">
    <source>
        <dbReference type="EMBL" id="KAF1723284.1"/>
    </source>
</evidence>
<keyword evidence="4" id="KW-1185">Reference proteome</keyword>